<dbReference type="InterPro" id="IPR025302">
    <property type="entry name" value="DrrA1/2-like_C"/>
</dbReference>
<keyword evidence="1" id="KW-0813">Transport</keyword>
<reference evidence="5" key="1">
    <citation type="journal article" date="2020" name="mSystems">
        <title>Genome- and Community-Level Interaction Insights into Carbon Utilization and Element Cycling Functions of Hydrothermarchaeota in Hydrothermal Sediment.</title>
        <authorList>
            <person name="Zhou Z."/>
            <person name="Liu Y."/>
            <person name="Xu W."/>
            <person name="Pan J."/>
            <person name="Luo Z.H."/>
            <person name="Li M."/>
        </authorList>
    </citation>
    <scope>NUCLEOTIDE SEQUENCE [LARGE SCALE GENOMIC DNA]</scope>
    <source>
        <strain evidence="5">HyVt-151</strain>
    </source>
</reference>
<keyword evidence="2" id="KW-0547">Nucleotide-binding</keyword>
<sequence>EIIRIEKVNENKAIIFAKEDIREQLSELLAKKGATIVSLKVEEPSLEDVFLRTVYKRGD</sequence>
<gene>
    <name evidence="5" type="ORF">ENF72_02085</name>
</gene>
<dbReference type="Proteomes" id="UP000886210">
    <property type="component" value="Unassembled WGS sequence"/>
</dbReference>
<feature type="non-terminal residue" evidence="5">
    <location>
        <position position="1"/>
    </location>
</feature>
<dbReference type="Pfam" id="PF13732">
    <property type="entry name" value="DrrA1-3_C"/>
    <property type="match status" value="1"/>
</dbReference>
<organism evidence="5">
    <name type="scientific">Thermococcus litoralis</name>
    <dbReference type="NCBI Taxonomy" id="2265"/>
    <lineage>
        <taxon>Archaea</taxon>
        <taxon>Methanobacteriati</taxon>
        <taxon>Methanobacteriota</taxon>
        <taxon>Thermococci</taxon>
        <taxon>Thermococcales</taxon>
        <taxon>Thermococcaceae</taxon>
        <taxon>Thermococcus</taxon>
    </lineage>
</organism>
<evidence type="ECO:0000313" key="5">
    <source>
        <dbReference type="EMBL" id="HDD31401.1"/>
    </source>
</evidence>
<name>A0A7C0Y1R4_THELI</name>
<protein>
    <submittedName>
        <fullName evidence="5">DUF4162 domain-containing protein</fullName>
    </submittedName>
</protein>
<accession>A0A7C0Y1R4</accession>
<feature type="domain" description="Daunorubicin resistance ATP-binding protein DrrA1/2-like C-terminal" evidence="4">
    <location>
        <begin position="9"/>
        <end position="54"/>
    </location>
</feature>
<evidence type="ECO:0000256" key="1">
    <source>
        <dbReference type="ARBA" id="ARBA00022448"/>
    </source>
</evidence>
<dbReference type="EMBL" id="DQYG01000088">
    <property type="protein sequence ID" value="HDD31401.1"/>
    <property type="molecule type" value="Genomic_DNA"/>
</dbReference>
<dbReference type="AlphaFoldDB" id="A0A7C0Y1R4"/>
<comment type="caution">
    <text evidence="5">The sequence shown here is derived from an EMBL/GenBank/DDBJ whole genome shotgun (WGS) entry which is preliminary data.</text>
</comment>
<evidence type="ECO:0000256" key="3">
    <source>
        <dbReference type="ARBA" id="ARBA00022840"/>
    </source>
</evidence>
<keyword evidence="3" id="KW-0067">ATP-binding</keyword>
<evidence type="ECO:0000256" key="2">
    <source>
        <dbReference type="ARBA" id="ARBA00022741"/>
    </source>
</evidence>
<dbReference type="GO" id="GO:0005524">
    <property type="term" value="F:ATP binding"/>
    <property type="evidence" value="ECO:0007669"/>
    <property type="project" value="UniProtKB-KW"/>
</dbReference>
<evidence type="ECO:0000259" key="4">
    <source>
        <dbReference type="Pfam" id="PF13732"/>
    </source>
</evidence>
<proteinExistence type="predicted"/>